<dbReference type="CDD" id="cd08060">
    <property type="entry name" value="MPN_UPF0172"/>
    <property type="match status" value="1"/>
</dbReference>
<dbReference type="InterPro" id="IPR005366">
    <property type="entry name" value="EMC8/9"/>
</dbReference>
<keyword evidence="4" id="KW-1185">Reference proteome</keyword>
<dbReference type="PROSITE" id="PS50249">
    <property type="entry name" value="MPN"/>
    <property type="match status" value="1"/>
</dbReference>
<evidence type="ECO:0000256" key="1">
    <source>
        <dbReference type="ARBA" id="ARBA00007461"/>
    </source>
</evidence>
<dbReference type="PANTHER" id="PTHR12941">
    <property type="entry name" value="ER MEMBRANE PROTEIN COMPLEX"/>
    <property type="match status" value="1"/>
</dbReference>
<name>A0A2I0X735_9ASPA</name>
<evidence type="ECO:0000313" key="3">
    <source>
        <dbReference type="EMBL" id="PKU83712.1"/>
    </source>
</evidence>
<dbReference type="GO" id="GO:0072546">
    <property type="term" value="C:EMC complex"/>
    <property type="evidence" value="ECO:0007669"/>
    <property type="project" value="InterPro"/>
</dbReference>
<proteinExistence type="inferred from homology"/>
<dbReference type="Proteomes" id="UP000233837">
    <property type="component" value="Unassembled WGS sequence"/>
</dbReference>
<comment type="similarity">
    <text evidence="1">Belongs to the EMC8/EMC9 family.</text>
</comment>
<feature type="domain" description="MPN" evidence="2">
    <location>
        <begin position="6"/>
        <end position="165"/>
    </location>
</feature>
<organism evidence="3 4">
    <name type="scientific">Dendrobium catenatum</name>
    <dbReference type="NCBI Taxonomy" id="906689"/>
    <lineage>
        <taxon>Eukaryota</taxon>
        <taxon>Viridiplantae</taxon>
        <taxon>Streptophyta</taxon>
        <taxon>Embryophyta</taxon>
        <taxon>Tracheophyta</taxon>
        <taxon>Spermatophyta</taxon>
        <taxon>Magnoliopsida</taxon>
        <taxon>Liliopsida</taxon>
        <taxon>Asparagales</taxon>
        <taxon>Orchidaceae</taxon>
        <taxon>Epidendroideae</taxon>
        <taxon>Malaxideae</taxon>
        <taxon>Dendrobiinae</taxon>
        <taxon>Dendrobium</taxon>
    </lineage>
</organism>
<dbReference type="Pfam" id="PF03665">
    <property type="entry name" value="UPF0172"/>
    <property type="match status" value="1"/>
</dbReference>
<dbReference type="PANTHER" id="PTHR12941:SF10">
    <property type="entry name" value="ER MEMBRANE PROTEIN COMPLEX SUBUNIT 8_9 HOMOLOG"/>
    <property type="match status" value="1"/>
</dbReference>
<accession>A0A2I0X735</accession>
<evidence type="ECO:0000313" key="4">
    <source>
        <dbReference type="Proteomes" id="UP000233837"/>
    </source>
</evidence>
<reference evidence="3 4" key="2">
    <citation type="journal article" date="2017" name="Nature">
        <title>The Apostasia genome and the evolution of orchids.</title>
        <authorList>
            <person name="Zhang G.Q."/>
            <person name="Liu K.W."/>
            <person name="Li Z."/>
            <person name="Lohaus R."/>
            <person name="Hsiao Y.Y."/>
            <person name="Niu S.C."/>
            <person name="Wang J.Y."/>
            <person name="Lin Y.C."/>
            <person name="Xu Q."/>
            <person name="Chen L.J."/>
            <person name="Yoshida K."/>
            <person name="Fujiwara S."/>
            <person name="Wang Z.W."/>
            <person name="Zhang Y.Q."/>
            <person name="Mitsuda N."/>
            <person name="Wang M."/>
            <person name="Liu G.H."/>
            <person name="Pecoraro L."/>
            <person name="Huang H.X."/>
            <person name="Xiao X.J."/>
            <person name="Lin M."/>
            <person name="Wu X.Y."/>
            <person name="Wu W.L."/>
            <person name="Chen Y.Y."/>
            <person name="Chang S.B."/>
            <person name="Sakamoto S."/>
            <person name="Ohme-Takagi M."/>
            <person name="Yagi M."/>
            <person name="Zeng S.J."/>
            <person name="Shen C.Y."/>
            <person name="Yeh C.M."/>
            <person name="Luo Y.B."/>
            <person name="Tsai W.C."/>
            <person name="Van de Peer Y."/>
            <person name="Liu Z.J."/>
        </authorList>
    </citation>
    <scope>NUCLEOTIDE SEQUENCE [LARGE SCALE GENOMIC DNA]</scope>
    <source>
        <tissue evidence="3">The whole plant</tissue>
    </source>
</reference>
<dbReference type="AlphaFoldDB" id="A0A2I0X735"/>
<reference evidence="3 4" key="1">
    <citation type="journal article" date="2016" name="Sci. Rep.">
        <title>The Dendrobium catenatum Lindl. genome sequence provides insights into polysaccharide synthase, floral development and adaptive evolution.</title>
        <authorList>
            <person name="Zhang G.Q."/>
            <person name="Xu Q."/>
            <person name="Bian C."/>
            <person name="Tsai W.C."/>
            <person name="Yeh C.M."/>
            <person name="Liu K.W."/>
            <person name="Yoshida K."/>
            <person name="Zhang L.S."/>
            <person name="Chang S.B."/>
            <person name="Chen F."/>
            <person name="Shi Y."/>
            <person name="Su Y.Y."/>
            <person name="Zhang Y.Q."/>
            <person name="Chen L.J."/>
            <person name="Yin Y."/>
            <person name="Lin M."/>
            <person name="Huang H."/>
            <person name="Deng H."/>
            <person name="Wang Z.W."/>
            <person name="Zhu S.L."/>
            <person name="Zhao X."/>
            <person name="Deng C."/>
            <person name="Niu S.C."/>
            <person name="Huang J."/>
            <person name="Wang M."/>
            <person name="Liu G.H."/>
            <person name="Yang H.J."/>
            <person name="Xiao X.J."/>
            <person name="Hsiao Y.Y."/>
            <person name="Wu W.L."/>
            <person name="Chen Y.Y."/>
            <person name="Mitsuda N."/>
            <person name="Ohme-Takagi M."/>
            <person name="Luo Y.B."/>
            <person name="Van de Peer Y."/>
            <person name="Liu Z.J."/>
        </authorList>
    </citation>
    <scope>NUCLEOTIDE SEQUENCE [LARGE SCALE GENOMIC DNA]</scope>
    <source>
        <tissue evidence="3">The whole plant</tissue>
    </source>
</reference>
<sequence>MGDCRYQISQCAYIKFVLHALKHRSSSVNGLLLGRLLEDGGGGAAPTVLISDSVPLSHSQIGVLPYLELALIQVLHLQLKVEEHFASDGLTIVGYYHANERYDDTELSGAAKKIGDHIFRYFPQAALLLLDNKKLEGLPKGKGRDPVAQLFTRDSSRSWRSTGSVGSPQLTTKEPSANVVLLDFMSTEKWNEVVDFDDHLDDISKDWLNPDLFK</sequence>
<evidence type="ECO:0000259" key="2">
    <source>
        <dbReference type="PROSITE" id="PS50249"/>
    </source>
</evidence>
<dbReference type="Gene3D" id="3.40.140.10">
    <property type="entry name" value="Cytidine Deaminase, domain 2"/>
    <property type="match status" value="1"/>
</dbReference>
<dbReference type="InterPro" id="IPR037518">
    <property type="entry name" value="MPN"/>
</dbReference>
<gene>
    <name evidence="3" type="ORF">MA16_Dca010105</name>
</gene>
<dbReference type="EMBL" id="KZ502085">
    <property type="protein sequence ID" value="PKU83712.1"/>
    <property type="molecule type" value="Genomic_DNA"/>
</dbReference>
<protein>
    <submittedName>
        <fullName evidence="3">ER membrane protein complex subunit 8/9 like</fullName>
    </submittedName>
</protein>
<dbReference type="STRING" id="906689.A0A2I0X735"/>